<keyword evidence="5" id="KW-1185">Reference proteome</keyword>
<dbReference type="Proteomes" id="UP001476247">
    <property type="component" value="Unassembled WGS sequence"/>
</dbReference>
<protein>
    <recommendedName>
        <fullName evidence="3">C2H2-type domain-containing protein</fullName>
    </recommendedName>
</protein>
<feature type="domain" description="C2H2-type" evidence="3">
    <location>
        <begin position="64"/>
        <end position="91"/>
    </location>
</feature>
<evidence type="ECO:0000256" key="2">
    <source>
        <dbReference type="SAM" id="MobiDB-lite"/>
    </source>
</evidence>
<dbReference type="EMBL" id="BAABUJ010000022">
    <property type="protein sequence ID" value="GAA5802317.1"/>
    <property type="molecule type" value="Genomic_DNA"/>
</dbReference>
<evidence type="ECO:0000313" key="5">
    <source>
        <dbReference type="Proteomes" id="UP001476247"/>
    </source>
</evidence>
<feature type="compositionally biased region" description="Low complexity" evidence="2">
    <location>
        <begin position="98"/>
        <end position="124"/>
    </location>
</feature>
<dbReference type="InterPro" id="IPR013087">
    <property type="entry name" value="Znf_C2H2_type"/>
</dbReference>
<feature type="region of interest" description="Disordered" evidence="2">
    <location>
        <begin position="94"/>
        <end position="132"/>
    </location>
</feature>
<evidence type="ECO:0000256" key="1">
    <source>
        <dbReference type="PROSITE-ProRule" id="PRU00042"/>
    </source>
</evidence>
<keyword evidence="1" id="KW-0479">Metal-binding</keyword>
<evidence type="ECO:0000313" key="4">
    <source>
        <dbReference type="EMBL" id="GAA5802317.1"/>
    </source>
</evidence>
<evidence type="ECO:0000259" key="3">
    <source>
        <dbReference type="PROSITE" id="PS50157"/>
    </source>
</evidence>
<organism evidence="4 5">
    <name type="scientific">Helicostylum pulchrum</name>
    <dbReference type="NCBI Taxonomy" id="562976"/>
    <lineage>
        <taxon>Eukaryota</taxon>
        <taxon>Fungi</taxon>
        <taxon>Fungi incertae sedis</taxon>
        <taxon>Mucoromycota</taxon>
        <taxon>Mucoromycotina</taxon>
        <taxon>Mucoromycetes</taxon>
        <taxon>Mucorales</taxon>
        <taxon>Mucorineae</taxon>
        <taxon>Mucoraceae</taxon>
        <taxon>Helicostylum</taxon>
    </lineage>
</organism>
<name>A0ABP9Y5R8_9FUNG</name>
<sequence>MTTVIIACPFCVGNAFSDRARLRHHLKKKHSLDLPSLRPGRPGRLDRPDRPVTEICVTSDGIEYACPSCALVFQATEQLRLHLESHTIKEHETSNVYESNVSESDVFESNVSESNVSVSNQSSTSEEEGEEEEVVVTLSPSVTMPPSSSHIDAEEINTRRTYENAVLHACQQTGDNVKEKSKTMYILDNMNLQPFSMLNNDTEHNGLAHPDVIAKCTSKSCIIEPITSKRSYGEMDSENICSGCSINNPSTLQHLLIMSPYVKLLRKRKYVELNPELCDLLNYDWNFYPHMKYFAVQLLAGGIMINTKNNTSIMINTLEVYGRKKGTNIHREAFGTKKKIAITTTLPPPYKTKYPDVWPMTLTGKDGPGLMIGTQSCNVVVTSSIRLDHTTKPTLGGVTTNFQLTESDSLSTVLYLDEESVEKANNLAKNINAASTSNCNIINQIRQLNTKFDSASSYYLCRASGPITKSHQYFPYSIYTLYDFDRGRNPASKLFSKIALSVLKEGNKAYLDKSLVNECVSNTTGRAKSLLLGAYNVYKDGEEQIKIIGNRELNEQLEKLSSWLHPYIITANESAEASIINSFNHFKD</sequence>
<dbReference type="PROSITE" id="PS00028">
    <property type="entry name" value="ZINC_FINGER_C2H2_1"/>
    <property type="match status" value="1"/>
</dbReference>
<dbReference type="SMART" id="SM00355">
    <property type="entry name" value="ZnF_C2H2"/>
    <property type="match status" value="2"/>
</dbReference>
<dbReference type="PROSITE" id="PS50157">
    <property type="entry name" value="ZINC_FINGER_C2H2_2"/>
    <property type="match status" value="1"/>
</dbReference>
<comment type="caution">
    <text evidence="4">The sequence shown here is derived from an EMBL/GenBank/DDBJ whole genome shotgun (WGS) entry which is preliminary data.</text>
</comment>
<keyword evidence="1" id="KW-0863">Zinc-finger</keyword>
<accession>A0ABP9Y5R8</accession>
<proteinExistence type="predicted"/>
<reference evidence="4 5" key="1">
    <citation type="submission" date="2024-04" db="EMBL/GenBank/DDBJ databases">
        <title>genome sequences of Mucor flavus KT1a and Helicostylum pulchrum KT1b strains isolation_sourced from the surface of a dry-aged beef.</title>
        <authorList>
            <person name="Toyotome T."/>
            <person name="Hosono M."/>
            <person name="Torimaru M."/>
            <person name="Fukuda K."/>
            <person name="Mikami N."/>
        </authorList>
    </citation>
    <scope>NUCLEOTIDE SEQUENCE [LARGE SCALE GENOMIC DNA]</scope>
    <source>
        <strain evidence="4 5">KT1b</strain>
    </source>
</reference>
<gene>
    <name evidence="4" type="ORF">HPULCUR_007781</name>
</gene>
<keyword evidence="1" id="KW-0862">Zinc</keyword>